<protein>
    <recommendedName>
        <fullName evidence="2">Pyridoxamine 5'-phosphate oxidase N-terminal domain-containing protein</fullName>
    </recommendedName>
</protein>
<evidence type="ECO:0000313" key="4">
    <source>
        <dbReference type="Proteomes" id="UP000177610"/>
    </source>
</evidence>
<comment type="caution">
    <text evidence="3">The sequence shown here is derived from an EMBL/GenBank/DDBJ whole genome shotgun (WGS) entry which is preliminary data.</text>
</comment>
<dbReference type="GO" id="GO:0016627">
    <property type="term" value="F:oxidoreductase activity, acting on the CH-CH group of donors"/>
    <property type="evidence" value="ECO:0007669"/>
    <property type="project" value="TreeGrafter"/>
</dbReference>
<name>A0A1F5N9E3_9BACT</name>
<evidence type="ECO:0000256" key="1">
    <source>
        <dbReference type="ARBA" id="ARBA00023002"/>
    </source>
</evidence>
<proteinExistence type="predicted"/>
<dbReference type="AlphaFoldDB" id="A0A1F5N9E3"/>
<dbReference type="GO" id="GO:0005829">
    <property type="term" value="C:cytosol"/>
    <property type="evidence" value="ECO:0007669"/>
    <property type="project" value="TreeGrafter"/>
</dbReference>
<dbReference type="EMBL" id="MFEH01000001">
    <property type="protein sequence ID" value="OGE74321.1"/>
    <property type="molecule type" value="Genomic_DNA"/>
</dbReference>
<sequence length="140" mass="16050">MKTEDEIVSEFIKNHKIAVLSSVSSDYLPHCAVVGIYAGKNFELFFGTFKSSRKYLNLQKNPKVALVIGWDSGRTVQYEGEVQELHGQAVEEFKKAHLSEMSTAAKYVSSHEAVYFKIVPKWVRYNDVSKDPWDEIVLRF</sequence>
<gene>
    <name evidence="3" type="ORF">A2717_02140</name>
</gene>
<dbReference type="InterPro" id="IPR011576">
    <property type="entry name" value="Pyridox_Oxase_N"/>
</dbReference>
<dbReference type="GO" id="GO:0070967">
    <property type="term" value="F:coenzyme F420 binding"/>
    <property type="evidence" value="ECO:0007669"/>
    <property type="project" value="TreeGrafter"/>
</dbReference>
<keyword evidence="1" id="KW-0560">Oxidoreductase</keyword>
<dbReference type="Gene3D" id="2.30.110.10">
    <property type="entry name" value="Electron Transport, Fmn-binding Protein, Chain A"/>
    <property type="match status" value="1"/>
</dbReference>
<organism evidence="3 4">
    <name type="scientific">Candidatus Doudnabacteria bacterium RIFCSPHIGHO2_01_FULL_41_86</name>
    <dbReference type="NCBI Taxonomy" id="1817821"/>
    <lineage>
        <taxon>Bacteria</taxon>
        <taxon>Candidatus Doudnaibacteriota</taxon>
    </lineage>
</organism>
<evidence type="ECO:0000259" key="2">
    <source>
        <dbReference type="Pfam" id="PF01243"/>
    </source>
</evidence>
<evidence type="ECO:0000313" key="3">
    <source>
        <dbReference type="EMBL" id="OGE74321.1"/>
    </source>
</evidence>
<reference evidence="3 4" key="1">
    <citation type="journal article" date="2016" name="Nat. Commun.">
        <title>Thousands of microbial genomes shed light on interconnected biogeochemical processes in an aquifer system.</title>
        <authorList>
            <person name="Anantharaman K."/>
            <person name="Brown C.T."/>
            <person name="Hug L.A."/>
            <person name="Sharon I."/>
            <person name="Castelle C.J."/>
            <person name="Probst A.J."/>
            <person name="Thomas B.C."/>
            <person name="Singh A."/>
            <person name="Wilkins M.J."/>
            <person name="Karaoz U."/>
            <person name="Brodie E.L."/>
            <person name="Williams K.H."/>
            <person name="Hubbard S.S."/>
            <person name="Banfield J.F."/>
        </authorList>
    </citation>
    <scope>NUCLEOTIDE SEQUENCE [LARGE SCALE GENOMIC DNA]</scope>
</reference>
<dbReference type="SUPFAM" id="SSF50475">
    <property type="entry name" value="FMN-binding split barrel"/>
    <property type="match status" value="1"/>
</dbReference>
<dbReference type="InterPro" id="IPR012349">
    <property type="entry name" value="Split_barrel_FMN-bd"/>
</dbReference>
<dbReference type="PANTHER" id="PTHR35176:SF6">
    <property type="entry name" value="HEME OXYGENASE HI_0854-RELATED"/>
    <property type="match status" value="1"/>
</dbReference>
<dbReference type="PANTHER" id="PTHR35176">
    <property type="entry name" value="HEME OXYGENASE HI_0854-RELATED"/>
    <property type="match status" value="1"/>
</dbReference>
<dbReference type="Proteomes" id="UP000177610">
    <property type="component" value="Unassembled WGS sequence"/>
</dbReference>
<dbReference type="InterPro" id="IPR052019">
    <property type="entry name" value="F420H2_bilvrd_red/Heme_oxyg"/>
</dbReference>
<dbReference type="Pfam" id="PF01243">
    <property type="entry name" value="PNPOx_N"/>
    <property type="match status" value="1"/>
</dbReference>
<feature type="domain" description="Pyridoxamine 5'-phosphate oxidase N-terminal" evidence="2">
    <location>
        <begin position="8"/>
        <end position="125"/>
    </location>
</feature>
<accession>A0A1F5N9E3</accession>